<dbReference type="EMBL" id="CAEKKB010000004">
    <property type="protein sequence ID" value="CAB4306747.1"/>
    <property type="molecule type" value="Genomic_DNA"/>
</dbReference>
<reference evidence="3" key="1">
    <citation type="journal article" date="2020" name="Genome Biol.">
        <title>Gamete binning: chromosome-level and haplotype-resolved genome assembly enabled by high-throughput single-cell sequencing of gamete genomes.</title>
        <authorList>
            <person name="Campoy J.A."/>
            <person name="Sun H."/>
            <person name="Goel M."/>
            <person name="Jiao W.-B."/>
            <person name="Folz-Donahue K."/>
            <person name="Wang N."/>
            <person name="Rubio M."/>
            <person name="Liu C."/>
            <person name="Kukat C."/>
            <person name="Ruiz D."/>
            <person name="Huettel B."/>
            <person name="Schneeberger K."/>
        </authorList>
    </citation>
    <scope>NUCLEOTIDE SEQUENCE [LARGE SCALE GENOMIC DNA]</scope>
    <source>
        <strain evidence="3">cv. Rojo Pasion</strain>
    </source>
</reference>
<accession>A0A6J5X2Z3</accession>
<keyword evidence="1" id="KW-0812">Transmembrane</keyword>
<feature type="transmembrane region" description="Helical" evidence="1">
    <location>
        <begin position="61"/>
        <end position="84"/>
    </location>
</feature>
<dbReference type="Proteomes" id="UP000507245">
    <property type="component" value="Unassembled WGS sequence"/>
</dbReference>
<dbReference type="OrthoDB" id="1612738at2759"/>
<gene>
    <name evidence="2" type="ORF">ORAREDHAP_LOCUS25020</name>
</gene>
<proteinExistence type="predicted"/>
<keyword evidence="1" id="KW-0472">Membrane</keyword>
<name>A0A6J5X2Z3_PRUAR</name>
<keyword evidence="1" id="KW-1133">Transmembrane helix</keyword>
<evidence type="ECO:0000313" key="2">
    <source>
        <dbReference type="EMBL" id="CAB4306747.1"/>
    </source>
</evidence>
<protein>
    <submittedName>
        <fullName evidence="2">Uncharacterized protein</fullName>
    </submittedName>
</protein>
<organism evidence="2 3">
    <name type="scientific">Prunus armeniaca</name>
    <name type="common">Apricot</name>
    <name type="synonym">Armeniaca vulgaris</name>
    <dbReference type="NCBI Taxonomy" id="36596"/>
    <lineage>
        <taxon>Eukaryota</taxon>
        <taxon>Viridiplantae</taxon>
        <taxon>Streptophyta</taxon>
        <taxon>Embryophyta</taxon>
        <taxon>Tracheophyta</taxon>
        <taxon>Spermatophyta</taxon>
        <taxon>Magnoliopsida</taxon>
        <taxon>eudicotyledons</taxon>
        <taxon>Gunneridae</taxon>
        <taxon>Pentapetalae</taxon>
        <taxon>rosids</taxon>
        <taxon>fabids</taxon>
        <taxon>Rosales</taxon>
        <taxon>Rosaceae</taxon>
        <taxon>Amygdaloideae</taxon>
        <taxon>Amygdaleae</taxon>
        <taxon>Prunus</taxon>
    </lineage>
</organism>
<dbReference type="AlphaFoldDB" id="A0A6J5X2Z3"/>
<evidence type="ECO:0000256" key="1">
    <source>
        <dbReference type="SAM" id="Phobius"/>
    </source>
</evidence>
<evidence type="ECO:0000313" key="3">
    <source>
        <dbReference type="Proteomes" id="UP000507245"/>
    </source>
</evidence>
<keyword evidence="3" id="KW-1185">Reference proteome</keyword>
<sequence length="125" mass="14174">MSLYEALANTTVTICTDLPFRVNSLGLWNRSERWTVNATTSLVNFSFPLQNYTMPILEFEMILMFLLTELTYLFLKIFGLPALAAQLVRNGNHQLASGIAGCEMANPCKFVRYDCLTSSKMRSNF</sequence>